<gene>
    <name evidence="2" type="ORF">E2C01_007263</name>
</gene>
<proteinExistence type="predicted"/>
<keyword evidence="3" id="KW-1185">Reference proteome</keyword>
<dbReference type="Proteomes" id="UP000324222">
    <property type="component" value="Unassembled WGS sequence"/>
</dbReference>
<accession>A0A5B7D1Y7</accession>
<feature type="region of interest" description="Disordered" evidence="1">
    <location>
        <begin position="22"/>
        <end position="43"/>
    </location>
</feature>
<name>A0A5B7D1Y7_PORTR</name>
<evidence type="ECO:0000313" key="2">
    <source>
        <dbReference type="EMBL" id="MPC14496.1"/>
    </source>
</evidence>
<evidence type="ECO:0000313" key="3">
    <source>
        <dbReference type="Proteomes" id="UP000324222"/>
    </source>
</evidence>
<protein>
    <submittedName>
        <fullName evidence="2">Uncharacterized protein</fullName>
    </submittedName>
</protein>
<dbReference type="EMBL" id="VSRR010000355">
    <property type="protein sequence ID" value="MPC14496.1"/>
    <property type="molecule type" value="Genomic_DNA"/>
</dbReference>
<sequence>MSLRRSLYGAWKESIRKKKYRKKRQNFSKEKMQEEEEEGEAVSQGEVSVVVMRMKDKATVMVS</sequence>
<dbReference type="AlphaFoldDB" id="A0A5B7D1Y7"/>
<comment type="caution">
    <text evidence="2">The sequence shown here is derived from an EMBL/GenBank/DDBJ whole genome shotgun (WGS) entry which is preliminary data.</text>
</comment>
<organism evidence="2 3">
    <name type="scientific">Portunus trituberculatus</name>
    <name type="common">Swimming crab</name>
    <name type="synonym">Neptunus trituberculatus</name>
    <dbReference type="NCBI Taxonomy" id="210409"/>
    <lineage>
        <taxon>Eukaryota</taxon>
        <taxon>Metazoa</taxon>
        <taxon>Ecdysozoa</taxon>
        <taxon>Arthropoda</taxon>
        <taxon>Crustacea</taxon>
        <taxon>Multicrustacea</taxon>
        <taxon>Malacostraca</taxon>
        <taxon>Eumalacostraca</taxon>
        <taxon>Eucarida</taxon>
        <taxon>Decapoda</taxon>
        <taxon>Pleocyemata</taxon>
        <taxon>Brachyura</taxon>
        <taxon>Eubrachyura</taxon>
        <taxon>Portunoidea</taxon>
        <taxon>Portunidae</taxon>
        <taxon>Portuninae</taxon>
        <taxon>Portunus</taxon>
    </lineage>
</organism>
<reference evidence="2 3" key="1">
    <citation type="submission" date="2019-05" db="EMBL/GenBank/DDBJ databases">
        <title>Another draft genome of Portunus trituberculatus and its Hox gene families provides insights of decapod evolution.</title>
        <authorList>
            <person name="Jeong J.-H."/>
            <person name="Song I."/>
            <person name="Kim S."/>
            <person name="Choi T."/>
            <person name="Kim D."/>
            <person name="Ryu S."/>
            <person name="Kim W."/>
        </authorList>
    </citation>
    <scope>NUCLEOTIDE SEQUENCE [LARGE SCALE GENOMIC DNA]</scope>
    <source>
        <tissue evidence="2">Muscle</tissue>
    </source>
</reference>
<evidence type="ECO:0000256" key="1">
    <source>
        <dbReference type="SAM" id="MobiDB-lite"/>
    </source>
</evidence>